<dbReference type="InterPro" id="IPR003764">
    <property type="entry name" value="GlcNAc_6-P_deAcase"/>
</dbReference>
<dbReference type="RefSeq" id="WP_169561043.1">
    <property type="nucleotide sequence ID" value="NZ_BSNF01000008.1"/>
</dbReference>
<proteinExistence type="inferred from homology"/>
<dbReference type="InterPro" id="IPR011059">
    <property type="entry name" value="Metal-dep_hydrolase_composite"/>
</dbReference>
<keyword evidence="2" id="KW-0479">Metal-binding</keyword>
<evidence type="ECO:0000256" key="3">
    <source>
        <dbReference type="ARBA" id="ARBA00022801"/>
    </source>
</evidence>
<reference evidence="7" key="1">
    <citation type="journal article" date="2014" name="Int. J. Syst. Evol. Microbiol.">
        <title>Complete genome of a new Firmicutes species belonging to the dominant human colonic microbiota ('Ruminococcus bicirculans') reveals two chromosomes and a selective capacity to utilize plant glucans.</title>
        <authorList>
            <consortium name="NISC Comparative Sequencing Program"/>
            <person name="Wegmann U."/>
            <person name="Louis P."/>
            <person name="Goesmann A."/>
            <person name="Henrissat B."/>
            <person name="Duncan S.H."/>
            <person name="Flint H.J."/>
        </authorList>
    </citation>
    <scope>NUCLEOTIDE SEQUENCE</scope>
    <source>
        <strain evidence="7">NBRC 103408</strain>
    </source>
</reference>
<dbReference type="PANTHER" id="PTHR11113:SF14">
    <property type="entry name" value="N-ACETYLGLUCOSAMINE-6-PHOSPHATE DEACETYLASE"/>
    <property type="match status" value="1"/>
</dbReference>
<dbReference type="Proteomes" id="UP001161409">
    <property type="component" value="Unassembled WGS sequence"/>
</dbReference>
<dbReference type="SUPFAM" id="SSF51338">
    <property type="entry name" value="Composite domain of metallo-dependent hydrolases"/>
    <property type="match status" value="1"/>
</dbReference>
<evidence type="ECO:0000313" key="7">
    <source>
        <dbReference type="EMBL" id="GLQ06947.1"/>
    </source>
</evidence>
<dbReference type="CDD" id="cd00854">
    <property type="entry name" value="NagA"/>
    <property type="match status" value="1"/>
</dbReference>
<dbReference type="InterPro" id="IPR032466">
    <property type="entry name" value="Metal_Hydrolase"/>
</dbReference>
<protein>
    <submittedName>
        <fullName evidence="7">N-acetylglucosamine-6-phosphate deacetylase</fullName>
    </submittedName>
</protein>
<keyword evidence="4 5" id="KW-0119">Carbohydrate metabolism</keyword>
<dbReference type="NCBIfam" id="TIGR00221">
    <property type="entry name" value="nagA"/>
    <property type="match status" value="1"/>
</dbReference>
<keyword evidence="8" id="KW-1185">Reference proteome</keyword>
<accession>A0ABQ5U447</accession>
<evidence type="ECO:0000256" key="5">
    <source>
        <dbReference type="PIRNR" id="PIRNR038994"/>
    </source>
</evidence>
<comment type="similarity">
    <text evidence="1 5">Belongs to the metallo-dependent hydrolases superfamily. NagA family.</text>
</comment>
<dbReference type="Gene3D" id="2.30.40.10">
    <property type="entry name" value="Urease, subunit C, domain 1"/>
    <property type="match status" value="1"/>
</dbReference>
<dbReference type="Pfam" id="PF01979">
    <property type="entry name" value="Amidohydro_1"/>
    <property type="match status" value="1"/>
</dbReference>
<evidence type="ECO:0000256" key="1">
    <source>
        <dbReference type="ARBA" id="ARBA00010716"/>
    </source>
</evidence>
<dbReference type="SUPFAM" id="SSF51556">
    <property type="entry name" value="Metallo-dependent hydrolases"/>
    <property type="match status" value="1"/>
</dbReference>
<sequence length="374" mass="39408">MKAVTAQHILQDGQWRKDTALLVSSGRIADVVALQDIPAETPCQDFGPGFLAPGFFDVQVNGGGGVLLNDRPDPDGIRTVANAHRKHGTTSLLPTLITDCWDVMQRMADAICEARQQGIPGIRGVHFEGPYLNPDRKGVHDPAHIRAFEEKFIDLISAPDLGAVLVTLAPEKAAPDFIGALVAAGATVAAGHTNATYEQTRAAMQAGLTGFTHLYNAMPPFLSREPGVIGAALESDAGFCGLIVDGFHVHAATLKAAIRAKSASRMMLVTDAMPPAGSNLKTFRLGGQEIHVSNGRCHTADGTLAGSSLTMDEAVWNACDMLQASLAEAVIMASATPAAFMGLDHQIGQLKPGLAADILFMPEGERRVIPVEPA</sequence>
<reference evidence="7" key="2">
    <citation type="submission" date="2023-01" db="EMBL/GenBank/DDBJ databases">
        <title>Draft genome sequence of Sneathiella chinensis strain NBRC 103408.</title>
        <authorList>
            <person name="Sun Q."/>
            <person name="Mori K."/>
        </authorList>
    </citation>
    <scope>NUCLEOTIDE SEQUENCE</scope>
    <source>
        <strain evidence="7">NBRC 103408</strain>
    </source>
</reference>
<name>A0ABQ5U447_9PROT</name>
<feature type="domain" description="Amidohydrolase-related" evidence="6">
    <location>
        <begin position="51"/>
        <end position="361"/>
    </location>
</feature>
<dbReference type="InterPro" id="IPR006680">
    <property type="entry name" value="Amidohydro-rel"/>
</dbReference>
<dbReference type="PANTHER" id="PTHR11113">
    <property type="entry name" value="N-ACETYLGLUCOSAMINE-6-PHOSPHATE DEACETYLASE"/>
    <property type="match status" value="1"/>
</dbReference>
<dbReference type="PIRSF" id="PIRSF038994">
    <property type="entry name" value="NagA"/>
    <property type="match status" value="1"/>
</dbReference>
<evidence type="ECO:0000259" key="6">
    <source>
        <dbReference type="Pfam" id="PF01979"/>
    </source>
</evidence>
<dbReference type="Gene3D" id="3.20.20.140">
    <property type="entry name" value="Metal-dependent hydrolases"/>
    <property type="match status" value="1"/>
</dbReference>
<gene>
    <name evidence="7" type="ORF">GCM10007924_21680</name>
</gene>
<keyword evidence="3 5" id="KW-0378">Hydrolase</keyword>
<comment type="caution">
    <text evidence="7">The sequence shown here is derived from an EMBL/GenBank/DDBJ whole genome shotgun (WGS) entry which is preliminary data.</text>
</comment>
<evidence type="ECO:0000256" key="2">
    <source>
        <dbReference type="ARBA" id="ARBA00022723"/>
    </source>
</evidence>
<evidence type="ECO:0000313" key="8">
    <source>
        <dbReference type="Proteomes" id="UP001161409"/>
    </source>
</evidence>
<evidence type="ECO:0000256" key="4">
    <source>
        <dbReference type="ARBA" id="ARBA00023277"/>
    </source>
</evidence>
<dbReference type="EMBL" id="BSNF01000008">
    <property type="protein sequence ID" value="GLQ06947.1"/>
    <property type="molecule type" value="Genomic_DNA"/>
</dbReference>
<organism evidence="7 8">
    <name type="scientific">Sneathiella chinensis</name>
    <dbReference type="NCBI Taxonomy" id="349750"/>
    <lineage>
        <taxon>Bacteria</taxon>
        <taxon>Pseudomonadati</taxon>
        <taxon>Pseudomonadota</taxon>
        <taxon>Alphaproteobacteria</taxon>
        <taxon>Sneathiellales</taxon>
        <taxon>Sneathiellaceae</taxon>
        <taxon>Sneathiella</taxon>
    </lineage>
</organism>